<organism evidence="2 3">
    <name type="scientific">Sinanaerobacter chloroacetimidivorans</name>
    <dbReference type="NCBI Taxonomy" id="2818044"/>
    <lineage>
        <taxon>Bacteria</taxon>
        <taxon>Bacillati</taxon>
        <taxon>Bacillota</taxon>
        <taxon>Clostridia</taxon>
        <taxon>Peptostreptococcales</taxon>
        <taxon>Anaerovoracaceae</taxon>
        <taxon>Sinanaerobacter</taxon>
    </lineage>
</organism>
<dbReference type="RefSeq" id="WP_227019696.1">
    <property type="nucleotide sequence ID" value="NZ_JAGSND010000014.1"/>
</dbReference>
<reference evidence="2" key="2">
    <citation type="submission" date="2021-04" db="EMBL/GenBank/DDBJ databases">
        <authorList>
            <person name="Liu J."/>
        </authorList>
    </citation>
    <scope>NUCLEOTIDE SEQUENCE</scope>
    <source>
        <strain evidence="2">BAD-6</strain>
    </source>
</reference>
<dbReference type="AlphaFoldDB" id="A0A8J7W290"/>
<sequence>MKHAIALLIKFAMVTVILEIILLTFTNLEFWNIFWISVTVSLLTYLLGDIIILSSTNNTLAIIADIGLSFFLIYMFNYIWFDSEVTFVSCLAASILLGIGEQFFHKYVEKNVYHKTTYA</sequence>
<name>A0A8J7W290_9FIRM</name>
<keyword evidence="1" id="KW-0472">Membrane</keyword>
<keyword evidence="1" id="KW-0812">Transmembrane</keyword>
<feature type="transmembrane region" description="Helical" evidence="1">
    <location>
        <begin position="7"/>
        <end position="26"/>
    </location>
</feature>
<gene>
    <name evidence="2" type="ORF">KCX82_16880</name>
</gene>
<keyword evidence="3" id="KW-1185">Reference proteome</keyword>
<feature type="transmembrane region" description="Helical" evidence="1">
    <location>
        <begin position="60"/>
        <end position="80"/>
    </location>
</feature>
<comment type="caution">
    <text evidence="2">The sequence shown here is derived from an EMBL/GenBank/DDBJ whole genome shotgun (WGS) entry which is preliminary data.</text>
</comment>
<accession>A0A8J7W290</accession>
<feature type="transmembrane region" description="Helical" evidence="1">
    <location>
        <begin position="32"/>
        <end position="53"/>
    </location>
</feature>
<dbReference type="InterPro" id="IPR019649">
    <property type="entry name" value="DUF2512"/>
</dbReference>
<dbReference type="Pfam" id="PF10710">
    <property type="entry name" value="DUF2512"/>
    <property type="match status" value="1"/>
</dbReference>
<evidence type="ECO:0000256" key="1">
    <source>
        <dbReference type="SAM" id="Phobius"/>
    </source>
</evidence>
<proteinExistence type="predicted"/>
<protein>
    <submittedName>
        <fullName evidence="2">DUF2512 family protein</fullName>
    </submittedName>
</protein>
<dbReference type="EMBL" id="JAGSND010000014">
    <property type="protein sequence ID" value="MBR0599562.1"/>
    <property type="molecule type" value="Genomic_DNA"/>
</dbReference>
<reference evidence="2" key="1">
    <citation type="submission" date="2021-04" db="EMBL/GenBank/DDBJ databases">
        <title>Sinoanaerobacter chloroacetimidivorans sp. nov., an obligate anaerobic bacterium isolated from anaerobic sludge.</title>
        <authorList>
            <person name="Bao Y."/>
        </authorList>
    </citation>
    <scope>NUCLEOTIDE SEQUENCE</scope>
    <source>
        <strain evidence="2">BAD-6</strain>
    </source>
</reference>
<keyword evidence="1" id="KW-1133">Transmembrane helix</keyword>
<evidence type="ECO:0000313" key="2">
    <source>
        <dbReference type="EMBL" id="MBR0599562.1"/>
    </source>
</evidence>
<feature type="transmembrane region" description="Helical" evidence="1">
    <location>
        <begin position="86"/>
        <end position="104"/>
    </location>
</feature>
<evidence type="ECO:0000313" key="3">
    <source>
        <dbReference type="Proteomes" id="UP000675664"/>
    </source>
</evidence>
<dbReference type="Proteomes" id="UP000675664">
    <property type="component" value="Unassembled WGS sequence"/>
</dbReference>